<feature type="region of interest" description="Disordered" evidence="1">
    <location>
        <begin position="73"/>
        <end position="169"/>
    </location>
</feature>
<organism evidence="4 5">
    <name type="scientific">Gordonibacter faecis</name>
    <dbReference type="NCBI Taxonomy" id="3047475"/>
    <lineage>
        <taxon>Bacteria</taxon>
        <taxon>Bacillati</taxon>
        <taxon>Actinomycetota</taxon>
        <taxon>Coriobacteriia</taxon>
        <taxon>Eggerthellales</taxon>
        <taxon>Eggerthellaceae</taxon>
        <taxon>Gordonibacter</taxon>
    </lineage>
</organism>
<name>A0ABT7DQP7_9ACTN</name>
<sequence>MERDERKQEASQADEALRQATTAAASDPAPAVTSDKAPQPKRPASRVLIAAVAALSVVLIGASSLFLFAPADQSNAGSAPPTPSQSAPDTADHKARTEVPAASQDEASSDGGADKNAGSSTGAADSATDGAPSSASDAAQNHASNPSTPSTTPPPAPDPAPAPPQAATVTVTVSVESSAAGGPVSGGTTVTFNQGATVYDALMACGLSVNASNSAFGVYVNAIGGLAEKEHGSASGWVYTVNGADPGVSCSSCVLNDGDDVRWFYVV</sequence>
<keyword evidence="2" id="KW-0472">Membrane</keyword>
<evidence type="ECO:0000313" key="4">
    <source>
        <dbReference type="EMBL" id="MDJ1651863.1"/>
    </source>
</evidence>
<comment type="caution">
    <text evidence="4">The sequence shown here is derived from an EMBL/GenBank/DDBJ whole genome shotgun (WGS) entry which is preliminary data.</text>
</comment>
<feature type="transmembrane region" description="Helical" evidence="2">
    <location>
        <begin position="47"/>
        <end position="69"/>
    </location>
</feature>
<dbReference type="Proteomes" id="UP001232750">
    <property type="component" value="Unassembled WGS sequence"/>
</dbReference>
<dbReference type="EMBL" id="JASJEU010000026">
    <property type="protein sequence ID" value="MDJ1651863.1"/>
    <property type="molecule type" value="Genomic_DNA"/>
</dbReference>
<keyword evidence="2" id="KW-1133">Transmembrane helix</keyword>
<dbReference type="InterPro" id="IPR027954">
    <property type="entry name" value="Transcobalamin-like_C"/>
</dbReference>
<keyword evidence="5" id="KW-1185">Reference proteome</keyword>
<evidence type="ECO:0000313" key="5">
    <source>
        <dbReference type="Proteomes" id="UP001232750"/>
    </source>
</evidence>
<feature type="compositionally biased region" description="Low complexity" evidence="1">
    <location>
        <begin position="20"/>
        <end position="35"/>
    </location>
</feature>
<feature type="compositionally biased region" description="Pro residues" evidence="1">
    <location>
        <begin position="151"/>
        <end position="164"/>
    </location>
</feature>
<evidence type="ECO:0000259" key="3">
    <source>
        <dbReference type="Pfam" id="PF14478"/>
    </source>
</evidence>
<keyword evidence="2" id="KW-0812">Transmembrane</keyword>
<gene>
    <name evidence="4" type="ORF">QNJ86_13715</name>
</gene>
<proteinExistence type="predicted"/>
<protein>
    <submittedName>
        <fullName evidence="4">DUF4430 domain-containing protein</fullName>
    </submittedName>
</protein>
<evidence type="ECO:0000256" key="2">
    <source>
        <dbReference type="SAM" id="Phobius"/>
    </source>
</evidence>
<reference evidence="4 5" key="1">
    <citation type="submission" date="2023-05" db="EMBL/GenBank/DDBJ databases">
        <title>Gordonibacter KGMB12511T sp. nov., isolated from faeces of healthy Korean.</title>
        <authorList>
            <person name="Kim H.S."/>
            <person name="Kim J.-S."/>
            <person name="Suh M.K."/>
            <person name="Eom M.K."/>
            <person name="Do H.E."/>
            <person name="Lee J.-S."/>
        </authorList>
    </citation>
    <scope>NUCLEOTIDE SEQUENCE [LARGE SCALE GENOMIC DNA]</scope>
    <source>
        <strain evidence="4 5">KGMB12511</strain>
    </source>
</reference>
<dbReference type="RefSeq" id="WP_283833217.1">
    <property type="nucleotide sequence ID" value="NZ_JASJEU010000026.1"/>
</dbReference>
<evidence type="ECO:0000256" key="1">
    <source>
        <dbReference type="SAM" id="MobiDB-lite"/>
    </source>
</evidence>
<dbReference type="Gene3D" id="2.170.130.30">
    <property type="match status" value="1"/>
</dbReference>
<feature type="compositionally biased region" description="Low complexity" evidence="1">
    <location>
        <begin position="117"/>
        <end position="150"/>
    </location>
</feature>
<feature type="region of interest" description="Disordered" evidence="1">
    <location>
        <begin position="1"/>
        <end position="44"/>
    </location>
</feature>
<accession>A0ABT7DQP7</accession>
<dbReference type="Pfam" id="PF14478">
    <property type="entry name" value="DUF4430"/>
    <property type="match status" value="1"/>
</dbReference>
<feature type="domain" description="Transcobalamin-like C-terminal" evidence="3">
    <location>
        <begin position="195"/>
        <end position="265"/>
    </location>
</feature>